<dbReference type="Gene3D" id="1.20.5.1930">
    <property type="match status" value="1"/>
</dbReference>
<protein>
    <recommendedName>
        <fullName evidence="3">histidine kinase</fullName>
        <ecNumber evidence="3">2.7.13.3</ecNumber>
    </recommendedName>
</protein>
<evidence type="ECO:0000256" key="12">
    <source>
        <dbReference type="ARBA" id="ARBA00023136"/>
    </source>
</evidence>
<feature type="transmembrane region" description="Helical" evidence="13">
    <location>
        <begin position="7"/>
        <end position="27"/>
    </location>
</feature>
<dbReference type="SMART" id="SM01049">
    <property type="entry name" value="Cache_2"/>
    <property type="match status" value="1"/>
</dbReference>
<evidence type="ECO:0000313" key="15">
    <source>
        <dbReference type="EMBL" id="VAV94189.1"/>
    </source>
</evidence>
<evidence type="ECO:0000256" key="2">
    <source>
        <dbReference type="ARBA" id="ARBA00004651"/>
    </source>
</evidence>
<dbReference type="InterPro" id="IPR011712">
    <property type="entry name" value="Sig_transdc_His_kin_sub3_dim/P"/>
</dbReference>
<keyword evidence="6" id="KW-0808">Transferase</keyword>
<comment type="subcellular location">
    <subcellularLocation>
        <location evidence="2">Cell membrane</location>
        <topology evidence="2">Multi-pass membrane protein</topology>
    </subcellularLocation>
</comment>
<keyword evidence="12 13" id="KW-0472">Membrane</keyword>
<proteinExistence type="predicted"/>
<accession>A0A3B0RQR4</accession>
<dbReference type="GO" id="GO:0000155">
    <property type="term" value="F:phosphorelay sensor kinase activity"/>
    <property type="evidence" value="ECO:0007669"/>
    <property type="project" value="InterPro"/>
</dbReference>
<dbReference type="CDD" id="cd16917">
    <property type="entry name" value="HATPase_UhpB-NarQ-NarX-like"/>
    <property type="match status" value="1"/>
</dbReference>
<gene>
    <name evidence="15" type="ORF">MNBD_ALPHA08-2</name>
</gene>
<evidence type="ECO:0000256" key="1">
    <source>
        <dbReference type="ARBA" id="ARBA00000085"/>
    </source>
</evidence>
<dbReference type="PANTHER" id="PTHR24421:SF10">
    <property type="entry name" value="NITRATE_NITRITE SENSOR PROTEIN NARQ"/>
    <property type="match status" value="1"/>
</dbReference>
<dbReference type="SUPFAM" id="SSF55874">
    <property type="entry name" value="ATPase domain of HSP90 chaperone/DNA topoisomerase II/histidine kinase"/>
    <property type="match status" value="1"/>
</dbReference>
<keyword evidence="9 15" id="KW-0418">Kinase</keyword>
<evidence type="ECO:0000256" key="5">
    <source>
        <dbReference type="ARBA" id="ARBA00022553"/>
    </source>
</evidence>
<keyword evidence="11 13" id="KW-1133">Transmembrane helix</keyword>
<dbReference type="PANTHER" id="PTHR24421">
    <property type="entry name" value="NITRATE/NITRITE SENSOR PROTEIN NARX-RELATED"/>
    <property type="match status" value="1"/>
</dbReference>
<dbReference type="InterPro" id="IPR003594">
    <property type="entry name" value="HATPase_dom"/>
</dbReference>
<evidence type="ECO:0000256" key="3">
    <source>
        <dbReference type="ARBA" id="ARBA00012438"/>
    </source>
</evidence>
<keyword evidence="10" id="KW-0067">ATP-binding</keyword>
<dbReference type="PIRSF" id="PIRSF037314">
    <property type="entry name" value="STHK_MctS"/>
    <property type="match status" value="1"/>
</dbReference>
<keyword evidence="5" id="KW-0597">Phosphoprotein</keyword>
<evidence type="ECO:0000256" key="4">
    <source>
        <dbReference type="ARBA" id="ARBA00022475"/>
    </source>
</evidence>
<feature type="transmembrane region" description="Helical" evidence="13">
    <location>
        <begin position="203"/>
        <end position="226"/>
    </location>
</feature>
<dbReference type="Gene3D" id="3.30.565.10">
    <property type="entry name" value="Histidine kinase-like ATPase, C-terminal domain"/>
    <property type="match status" value="1"/>
</dbReference>
<reference evidence="15" key="1">
    <citation type="submission" date="2018-06" db="EMBL/GenBank/DDBJ databases">
        <authorList>
            <person name="Zhirakovskaya E."/>
        </authorList>
    </citation>
    <scope>NUCLEOTIDE SEQUENCE</scope>
</reference>
<evidence type="ECO:0000259" key="14">
    <source>
        <dbReference type="PROSITE" id="PS50109"/>
    </source>
</evidence>
<dbReference type="AlphaFoldDB" id="A0A3B0RQR4"/>
<dbReference type="CDD" id="cd12912">
    <property type="entry name" value="PDC2_MCP_like"/>
    <property type="match status" value="1"/>
</dbReference>
<evidence type="ECO:0000256" key="8">
    <source>
        <dbReference type="ARBA" id="ARBA00022741"/>
    </source>
</evidence>
<evidence type="ECO:0000256" key="9">
    <source>
        <dbReference type="ARBA" id="ARBA00022777"/>
    </source>
</evidence>
<evidence type="ECO:0000256" key="10">
    <source>
        <dbReference type="ARBA" id="ARBA00022840"/>
    </source>
</evidence>
<dbReference type="Pfam" id="PF07730">
    <property type="entry name" value="HisKA_3"/>
    <property type="match status" value="1"/>
</dbReference>
<keyword evidence="7 13" id="KW-0812">Transmembrane</keyword>
<keyword evidence="8" id="KW-0547">Nucleotide-binding</keyword>
<dbReference type="EC" id="2.7.13.3" evidence="3"/>
<dbReference type="InterPro" id="IPR036890">
    <property type="entry name" value="HATPase_C_sf"/>
</dbReference>
<comment type="catalytic activity">
    <reaction evidence="1">
        <text>ATP + protein L-histidine = ADP + protein N-phospho-L-histidine.</text>
        <dbReference type="EC" id="2.7.13.3"/>
    </reaction>
</comment>
<organism evidence="15">
    <name type="scientific">hydrothermal vent metagenome</name>
    <dbReference type="NCBI Taxonomy" id="652676"/>
    <lineage>
        <taxon>unclassified sequences</taxon>
        <taxon>metagenomes</taxon>
        <taxon>ecological metagenomes</taxon>
    </lineage>
</organism>
<dbReference type="GO" id="GO:0046983">
    <property type="term" value="F:protein dimerization activity"/>
    <property type="evidence" value="ECO:0007669"/>
    <property type="project" value="InterPro"/>
</dbReference>
<dbReference type="InterPro" id="IPR050482">
    <property type="entry name" value="Sensor_HK_TwoCompSys"/>
</dbReference>
<feature type="domain" description="Histidine kinase" evidence="14">
    <location>
        <begin position="253"/>
        <end position="447"/>
    </location>
</feature>
<keyword evidence="4" id="KW-1003">Cell membrane</keyword>
<dbReference type="EMBL" id="UOEC01000116">
    <property type="protein sequence ID" value="VAV94189.1"/>
    <property type="molecule type" value="Genomic_DNA"/>
</dbReference>
<evidence type="ECO:0000256" key="11">
    <source>
        <dbReference type="ARBA" id="ARBA00022989"/>
    </source>
</evidence>
<name>A0A3B0RQR4_9ZZZZ</name>
<evidence type="ECO:0000256" key="13">
    <source>
        <dbReference type="SAM" id="Phobius"/>
    </source>
</evidence>
<dbReference type="Pfam" id="PF02518">
    <property type="entry name" value="HATPase_c"/>
    <property type="match status" value="1"/>
</dbReference>
<dbReference type="SMART" id="SM00387">
    <property type="entry name" value="HATPase_c"/>
    <property type="match status" value="1"/>
</dbReference>
<dbReference type="InterPro" id="IPR033480">
    <property type="entry name" value="sCache_2"/>
</dbReference>
<dbReference type="GO" id="GO:0005886">
    <property type="term" value="C:plasma membrane"/>
    <property type="evidence" value="ECO:0007669"/>
    <property type="project" value="UniProtKB-SubCell"/>
</dbReference>
<dbReference type="InterPro" id="IPR017171">
    <property type="entry name" value="Sig_transdc_His_kinase_MctS"/>
</dbReference>
<dbReference type="InterPro" id="IPR005467">
    <property type="entry name" value="His_kinase_dom"/>
</dbReference>
<evidence type="ECO:0000256" key="6">
    <source>
        <dbReference type="ARBA" id="ARBA00022679"/>
    </source>
</evidence>
<dbReference type="PROSITE" id="PS50109">
    <property type="entry name" value="HIS_KIN"/>
    <property type="match status" value="1"/>
</dbReference>
<dbReference type="GO" id="GO:0005524">
    <property type="term" value="F:ATP binding"/>
    <property type="evidence" value="ECO:0007669"/>
    <property type="project" value="UniProtKB-KW"/>
</dbReference>
<evidence type="ECO:0000256" key="7">
    <source>
        <dbReference type="ARBA" id="ARBA00022692"/>
    </source>
</evidence>
<dbReference type="Pfam" id="PF17200">
    <property type="entry name" value="sCache_2"/>
    <property type="match status" value="1"/>
</dbReference>
<sequence>MSLQRKILLVSILPLFLAVLGIGALIFNQSTQLSKQQTASFEQGLIDAKKAELRYYTAFASSSISNIYHSARQNDAVAKEKVKKILNDLSYGPDGYFFVYDYQGNNLVHPRQSFRIGKNWIDLKDSQDNYVIRDLIDMAKQGGGYTTYVWEKPSSKELEKKIGYAIGLDKWGWMVGTGMYIDDVTAQVANLQGDITQKTTQTFLLILVIVIACLAIVGGGGIFLTLQQHKTASGQLKALNQRIVETQEHERTRVARELHDGISQQLSSTKYVFELAQIQHGRKNASTGKTISRGIAALAGAISEVRRISKDLRPGMLDDLGLAPALKSLASDFNKRTGLTVTTDINPVGSNLSDEAKTALFRIAQEALNNITRHAQASEVRISLSRNARHVSLVIADNGKGFANQKPKHGGIGLTNMAERVAYYAGSFDISTNRKGTIVTARIATESAAEATSQIAAE</sequence>
<dbReference type="Gene3D" id="3.30.450.20">
    <property type="entry name" value="PAS domain"/>
    <property type="match status" value="1"/>
</dbReference>